<reference evidence="1 2" key="1">
    <citation type="submission" date="2017-07" db="EMBL/GenBank/DDBJ databases">
        <title>Phylogenetic study on the rhizospheric bacterium Ochrobactrum sp. A44.</title>
        <authorList>
            <person name="Krzyzanowska D.M."/>
            <person name="Ossowicki A."/>
            <person name="Rajewska M."/>
            <person name="Maciag T."/>
            <person name="Kaczynski Z."/>
            <person name="Czerwicka M."/>
            <person name="Jafra S."/>
        </authorList>
    </citation>
    <scope>NUCLEOTIDE SEQUENCE [LARGE SCALE GENOMIC DNA]</scope>
    <source>
        <strain evidence="1 2">A44</strain>
    </source>
</reference>
<dbReference type="KEGG" id="och:CES85_5002"/>
<dbReference type="Proteomes" id="UP000215256">
    <property type="component" value="Chromosome 2"/>
</dbReference>
<dbReference type="EMBL" id="CP022603">
    <property type="protein sequence ID" value="ASV84210.1"/>
    <property type="molecule type" value="Genomic_DNA"/>
</dbReference>
<sequence>MPVKIAIQLIPNSIKNLKLHSQLPLITRQSVLLSRDVT</sequence>
<protein>
    <submittedName>
        <fullName evidence="1">Uncharacterized protein</fullName>
    </submittedName>
</protein>
<evidence type="ECO:0000313" key="2">
    <source>
        <dbReference type="Proteomes" id="UP000215256"/>
    </source>
</evidence>
<organism evidence="1 2">
    <name type="scientific">Ochrobactrum quorumnocens</name>
    <dbReference type="NCBI Taxonomy" id="271865"/>
    <lineage>
        <taxon>Bacteria</taxon>
        <taxon>Pseudomonadati</taxon>
        <taxon>Pseudomonadota</taxon>
        <taxon>Alphaproteobacteria</taxon>
        <taxon>Hyphomicrobiales</taxon>
        <taxon>Brucellaceae</taxon>
        <taxon>Brucella/Ochrobactrum group</taxon>
        <taxon>Ochrobactrum</taxon>
    </lineage>
</organism>
<name>A0A248UCE8_9HYPH</name>
<accession>A0A248UCE8</accession>
<evidence type="ECO:0000313" key="1">
    <source>
        <dbReference type="EMBL" id="ASV84210.1"/>
    </source>
</evidence>
<dbReference type="AlphaFoldDB" id="A0A248UCE8"/>
<gene>
    <name evidence="1" type="ORF">CES85_5002</name>
</gene>
<proteinExistence type="predicted"/>